<feature type="transmembrane region" description="Helical" evidence="1">
    <location>
        <begin position="80"/>
        <end position="98"/>
    </location>
</feature>
<evidence type="ECO:0000313" key="3">
    <source>
        <dbReference type="EMBL" id="MCC2190197.1"/>
    </source>
</evidence>
<dbReference type="InterPro" id="IPR002656">
    <property type="entry name" value="Acyl_transf_3_dom"/>
</dbReference>
<dbReference type="GO" id="GO:0016747">
    <property type="term" value="F:acyltransferase activity, transferring groups other than amino-acyl groups"/>
    <property type="evidence" value="ECO:0007669"/>
    <property type="project" value="InterPro"/>
</dbReference>
<proteinExistence type="predicted"/>
<evidence type="ECO:0000256" key="1">
    <source>
        <dbReference type="SAM" id="Phobius"/>
    </source>
</evidence>
<dbReference type="AlphaFoldDB" id="A0AAE3J6R0"/>
<feature type="transmembrane region" description="Helical" evidence="1">
    <location>
        <begin position="12"/>
        <end position="30"/>
    </location>
</feature>
<feature type="transmembrane region" description="Helical" evidence="1">
    <location>
        <begin position="118"/>
        <end position="139"/>
    </location>
</feature>
<dbReference type="EMBL" id="JAJEPR010000016">
    <property type="protein sequence ID" value="MCC2190197.1"/>
    <property type="molecule type" value="Genomic_DNA"/>
</dbReference>
<dbReference type="Proteomes" id="UP001197875">
    <property type="component" value="Unassembled WGS sequence"/>
</dbReference>
<evidence type="ECO:0000313" key="4">
    <source>
        <dbReference type="Proteomes" id="UP001197875"/>
    </source>
</evidence>
<comment type="caution">
    <text evidence="3">The sequence shown here is derived from an EMBL/GenBank/DDBJ whole genome shotgun (WGS) entry which is preliminary data.</text>
</comment>
<dbReference type="Pfam" id="PF01757">
    <property type="entry name" value="Acyl_transf_3"/>
    <property type="match status" value="1"/>
</dbReference>
<feature type="transmembrane region" description="Helical" evidence="1">
    <location>
        <begin position="50"/>
        <end position="68"/>
    </location>
</feature>
<gene>
    <name evidence="3" type="ORF">LKD71_10320</name>
</gene>
<feature type="transmembrane region" description="Helical" evidence="1">
    <location>
        <begin position="171"/>
        <end position="199"/>
    </location>
</feature>
<keyword evidence="1" id="KW-0472">Membrane</keyword>
<keyword evidence="1" id="KW-0812">Transmembrane</keyword>
<feature type="domain" description="Acyltransferase 3" evidence="2">
    <location>
        <begin position="8"/>
        <end position="323"/>
    </location>
</feature>
<evidence type="ECO:0000259" key="2">
    <source>
        <dbReference type="Pfam" id="PF01757"/>
    </source>
</evidence>
<sequence length="330" mass="37270">MVKKERNQEIDIMKGLLTLAMILCHCLQFFGKEDAGIEKILVNVINLTTFSGFLFCFGFVCCLAYFQGDTRRGIVHMLRNMIRLLLAFYISGLAYMAFKEQKIFRKDFIREVLTLRRYPGWSEFLASFAAVLLVGALLLPALRKTNGWVVIGAAVVSLASCFIPYEKITNPWLALFIGSGSYTTFPVLQYGVYFVAGVWAAKRKKWPDWKLFFGAAILSTPCIWYCWKYNGLPGRFPPTALFIGGGALGVWIYHLLAGALGKIKSVTIIGKPVEVLSFIGRNSLYYLLMSNILIFAVAGSKFSYRANGYAYGFYIVLLVILTYLERQIRK</sequence>
<organism evidence="3 4">
    <name type="scientific">Fusicatenibacter faecihominis</name>
    <dbReference type="NCBI Taxonomy" id="2881276"/>
    <lineage>
        <taxon>Bacteria</taxon>
        <taxon>Bacillati</taxon>
        <taxon>Bacillota</taxon>
        <taxon>Clostridia</taxon>
        <taxon>Lachnospirales</taxon>
        <taxon>Lachnospiraceae</taxon>
        <taxon>Fusicatenibacter</taxon>
    </lineage>
</organism>
<feature type="transmembrane region" description="Helical" evidence="1">
    <location>
        <begin position="211"/>
        <end position="227"/>
    </location>
</feature>
<reference evidence="3 4" key="1">
    <citation type="submission" date="2021-10" db="EMBL/GenBank/DDBJ databases">
        <title>Anaerobic single-cell dispensing facilitates the cultivation of human gut bacteria.</title>
        <authorList>
            <person name="Afrizal A."/>
        </authorList>
    </citation>
    <scope>NUCLEOTIDE SEQUENCE [LARGE SCALE GENOMIC DNA]</scope>
    <source>
        <strain evidence="3 4">CLA-AA-H277</strain>
    </source>
</reference>
<name>A0AAE3J6R0_9FIRM</name>
<feature type="transmembrane region" description="Helical" evidence="1">
    <location>
        <begin position="239"/>
        <end position="263"/>
    </location>
</feature>
<keyword evidence="4" id="KW-1185">Reference proteome</keyword>
<dbReference type="RefSeq" id="WP_227615334.1">
    <property type="nucleotide sequence ID" value="NZ_JAJEPR010000016.1"/>
</dbReference>
<feature type="transmembrane region" description="Helical" evidence="1">
    <location>
        <begin position="308"/>
        <end position="324"/>
    </location>
</feature>
<feature type="transmembrane region" description="Helical" evidence="1">
    <location>
        <begin position="284"/>
        <end position="302"/>
    </location>
</feature>
<protein>
    <submittedName>
        <fullName evidence="3">Heparan-alpha-glucosaminide N-acetyltransferase domain-containing protein</fullName>
    </submittedName>
</protein>
<feature type="transmembrane region" description="Helical" evidence="1">
    <location>
        <begin position="146"/>
        <end position="165"/>
    </location>
</feature>
<keyword evidence="1" id="KW-1133">Transmembrane helix</keyword>
<accession>A0AAE3J6R0</accession>